<comment type="cofactor">
    <cofactor evidence="8">
        <name>Mn(2+)</name>
        <dbReference type="ChEBI" id="CHEBI:29035"/>
    </cofactor>
    <cofactor evidence="8">
        <name>Fe(2+)</name>
        <dbReference type="ChEBI" id="CHEBI:29033"/>
    </cofactor>
    <text evidence="8">Binds 1 Mn(2+) or Fe(2+) ion per subunit.</text>
</comment>
<organism evidence="9 10">
    <name type="scientific">Syntrophomonas wolfei</name>
    <dbReference type="NCBI Taxonomy" id="863"/>
    <lineage>
        <taxon>Bacteria</taxon>
        <taxon>Bacillati</taxon>
        <taxon>Bacillota</taxon>
        <taxon>Clostridia</taxon>
        <taxon>Eubacteriales</taxon>
        <taxon>Syntrophomonadaceae</taxon>
        <taxon>Syntrophomonas</taxon>
    </lineage>
</organism>
<keyword evidence="5" id="KW-0238">DNA-binding</keyword>
<evidence type="ECO:0000256" key="4">
    <source>
        <dbReference type="ARBA" id="ARBA00023015"/>
    </source>
</evidence>
<dbReference type="Pfam" id="PF01475">
    <property type="entry name" value="FUR"/>
    <property type="match status" value="1"/>
</dbReference>
<dbReference type="InterPro" id="IPR002481">
    <property type="entry name" value="FUR"/>
</dbReference>
<dbReference type="GO" id="GO:0045892">
    <property type="term" value="P:negative regulation of DNA-templated transcription"/>
    <property type="evidence" value="ECO:0007669"/>
    <property type="project" value="TreeGrafter"/>
</dbReference>
<proteinExistence type="inferred from homology"/>
<keyword evidence="7" id="KW-0479">Metal-binding</keyword>
<feature type="binding site" evidence="7">
    <location>
        <position position="140"/>
    </location>
    <ligand>
        <name>Zn(2+)</name>
        <dbReference type="ChEBI" id="CHEBI:29105"/>
    </ligand>
</feature>
<dbReference type="SUPFAM" id="SSF46785">
    <property type="entry name" value="Winged helix' DNA-binding domain"/>
    <property type="match status" value="1"/>
</dbReference>
<accession>A0A354YXG0</accession>
<feature type="binding site" evidence="8">
    <location>
        <position position="129"/>
    </location>
    <ligand>
        <name>Fe cation</name>
        <dbReference type="ChEBI" id="CHEBI:24875"/>
    </ligand>
</feature>
<feature type="binding site" evidence="7">
    <location>
        <position position="101"/>
    </location>
    <ligand>
        <name>Zn(2+)</name>
        <dbReference type="ChEBI" id="CHEBI:29105"/>
    </ligand>
</feature>
<dbReference type="InterPro" id="IPR036388">
    <property type="entry name" value="WH-like_DNA-bd_sf"/>
</dbReference>
<dbReference type="EMBL" id="DNZF01000193">
    <property type="protein sequence ID" value="HBK54033.1"/>
    <property type="molecule type" value="Genomic_DNA"/>
</dbReference>
<dbReference type="AlphaFoldDB" id="A0A354YXG0"/>
<evidence type="ECO:0000313" key="9">
    <source>
        <dbReference type="EMBL" id="HBK54033.1"/>
    </source>
</evidence>
<dbReference type="STRING" id="378794.GCA_001570625_02033"/>
<gene>
    <name evidence="9" type="ORF">DDZ44_08870</name>
</gene>
<dbReference type="Proteomes" id="UP000263273">
    <property type="component" value="Unassembled WGS sequence"/>
</dbReference>
<dbReference type="GO" id="GO:1900376">
    <property type="term" value="P:regulation of secondary metabolite biosynthetic process"/>
    <property type="evidence" value="ECO:0007669"/>
    <property type="project" value="TreeGrafter"/>
</dbReference>
<comment type="cofactor">
    <cofactor evidence="7">
        <name>Zn(2+)</name>
        <dbReference type="ChEBI" id="CHEBI:29105"/>
    </cofactor>
    <text evidence="7">Binds 1 zinc ion per subunit.</text>
</comment>
<evidence type="ECO:0000256" key="5">
    <source>
        <dbReference type="ARBA" id="ARBA00023125"/>
    </source>
</evidence>
<comment type="similarity">
    <text evidence="1">Belongs to the Fur family.</text>
</comment>
<evidence type="ECO:0000256" key="7">
    <source>
        <dbReference type="PIRSR" id="PIRSR602481-1"/>
    </source>
</evidence>
<comment type="caution">
    <text evidence="9">The sequence shown here is derived from an EMBL/GenBank/DDBJ whole genome shotgun (WGS) entry which is preliminary data.</text>
</comment>
<dbReference type="GO" id="GO:0008270">
    <property type="term" value="F:zinc ion binding"/>
    <property type="evidence" value="ECO:0007669"/>
    <property type="project" value="TreeGrafter"/>
</dbReference>
<dbReference type="InterPro" id="IPR036390">
    <property type="entry name" value="WH_DNA-bd_sf"/>
</dbReference>
<dbReference type="GO" id="GO:0000976">
    <property type="term" value="F:transcription cis-regulatory region binding"/>
    <property type="evidence" value="ECO:0007669"/>
    <property type="project" value="TreeGrafter"/>
</dbReference>
<dbReference type="GO" id="GO:0003700">
    <property type="term" value="F:DNA-binding transcription factor activity"/>
    <property type="evidence" value="ECO:0007669"/>
    <property type="project" value="InterPro"/>
</dbReference>
<dbReference type="Gene3D" id="3.30.1490.190">
    <property type="match status" value="1"/>
</dbReference>
<dbReference type="InterPro" id="IPR043135">
    <property type="entry name" value="Fur_C"/>
</dbReference>
<keyword evidence="4" id="KW-0805">Transcription regulation</keyword>
<evidence type="ECO:0000256" key="8">
    <source>
        <dbReference type="PIRSR" id="PIRSR602481-2"/>
    </source>
</evidence>
<feature type="binding site" evidence="7">
    <location>
        <position position="137"/>
    </location>
    <ligand>
        <name>Zn(2+)</name>
        <dbReference type="ChEBI" id="CHEBI:29105"/>
    </ligand>
</feature>
<dbReference type="PANTHER" id="PTHR33202">
    <property type="entry name" value="ZINC UPTAKE REGULATION PROTEIN"/>
    <property type="match status" value="1"/>
</dbReference>
<reference evidence="9 10" key="1">
    <citation type="journal article" date="2018" name="Nat. Biotechnol.">
        <title>A standardized bacterial taxonomy based on genome phylogeny substantially revises the tree of life.</title>
        <authorList>
            <person name="Parks D.H."/>
            <person name="Chuvochina M."/>
            <person name="Waite D.W."/>
            <person name="Rinke C."/>
            <person name="Skarshewski A."/>
            <person name="Chaumeil P.A."/>
            <person name="Hugenholtz P."/>
        </authorList>
    </citation>
    <scope>NUCLEOTIDE SEQUENCE [LARGE SCALE GENOMIC DNA]</scope>
    <source>
        <strain evidence="9">UBA10948</strain>
    </source>
</reference>
<dbReference type="RefSeq" id="WP_061214479.1">
    <property type="nucleotide sequence ID" value="NZ_DCDX01000013.1"/>
</dbReference>
<keyword evidence="2" id="KW-0678">Repressor</keyword>
<dbReference type="Gene3D" id="1.10.10.10">
    <property type="entry name" value="Winged helix-like DNA-binding domain superfamily/Winged helix DNA-binding domain"/>
    <property type="match status" value="1"/>
</dbReference>
<name>A0A354YXG0_9FIRM</name>
<evidence type="ECO:0000256" key="2">
    <source>
        <dbReference type="ARBA" id="ARBA00022491"/>
    </source>
</evidence>
<dbReference type="CDD" id="cd07153">
    <property type="entry name" value="Fur_like"/>
    <property type="match status" value="1"/>
</dbReference>
<feature type="binding site" evidence="7">
    <location>
        <position position="98"/>
    </location>
    <ligand>
        <name>Zn(2+)</name>
        <dbReference type="ChEBI" id="CHEBI:29105"/>
    </ligand>
</feature>
<feature type="binding site" evidence="8">
    <location>
        <position position="92"/>
    </location>
    <ligand>
        <name>Fe cation</name>
        <dbReference type="ChEBI" id="CHEBI:24875"/>
    </ligand>
</feature>
<keyword evidence="6" id="KW-0804">Transcription</keyword>
<dbReference type="PANTHER" id="PTHR33202:SF7">
    <property type="entry name" value="FERRIC UPTAKE REGULATION PROTEIN"/>
    <property type="match status" value="1"/>
</dbReference>
<sequence>MFGKSINNKLKDNDYRLTGQRTAILEVMMDNQGRHLSAEEVLVQAREKQPNIGIATVYRTLEKLAAIDILYKSMFNDDKYRYEIKDDHSEHHHHHIVCLACGKIAELEDDLLCSLEGQLETQGFEVVDHELKFFVYCPVCREKKNK</sequence>
<protein>
    <submittedName>
        <fullName evidence="9">Transcriptional repressor</fullName>
    </submittedName>
</protein>
<evidence type="ECO:0000256" key="3">
    <source>
        <dbReference type="ARBA" id="ARBA00022833"/>
    </source>
</evidence>
<evidence type="ECO:0000313" key="10">
    <source>
        <dbReference type="Proteomes" id="UP000263273"/>
    </source>
</evidence>
<evidence type="ECO:0000256" key="6">
    <source>
        <dbReference type="ARBA" id="ARBA00023163"/>
    </source>
</evidence>
<keyword evidence="3 7" id="KW-0862">Zinc</keyword>
<keyword evidence="8" id="KW-0408">Iron</keyword>
<evidence type="ECO:0000256" key="1">
    <source>
        <dbReference type="ARBA" id="ARBA00007957"/>
    </source>
</evidence>